<dbReference type="Proteomes" id="UP001055091">
    <property type="component" value="Unassembled WGS sequence"/>
</dbReference>
<proteinExistence type="predicted"/>
<dbReference type="RefSeq" id="WP_242663941.1">
    <property type="nucleotide sequence ID" value="NZ_BQNJ01000001.1"/>
</dbReference>
<protein>
    <submittedName>
        <fullName evidence="1">Uncharacterized protein</fullName>
    </submittedName>
</protein>
<dbReference type="AlphaFoldDB" id="A0AA37JJE1"/>
<dbReference type="EMBL" id="BQNJ01000001">
    <property type="protein sequence ID" value="GKG99564.1"/>
    <property type="molecule type" value="Genomic_DNA"/>
</dbReference>
<gene>
    <name evidence="1" type="ORF">CE91St55_15460</name>
</gene>
<evidence type="ECO:0000313" key="1">
    <source>
        <dbReference type="EMBL" id="GKG99564.1"/>
    </source>
</evidence>
<dbReference type="GeneID" id="93151565"/>
<organism evidence="1 2">
    <name type="scientific">Hungatella hathewayi</name>
    <dbReference type="NCBI Taxonomy" id="154046"/>
    <lineage>
        <taxon>Bacteria</taxon>
        <taxon>Bacillati</taxon>
        <taxon>Bacillota</taxon>
        <taxon>Clostridia</taxon>
        <taxon>Lachnospirales</taxon>
        <taxon>Lachnospiraceae</taxon>
        <taxon>Hungatella</taxon>
    </lineage>
</organism>
<comment type="caution">
    <text evidence="1">The sequence shown here is derived from an EMBL/GenBank/DDBJ whole genome shotgun (WGS) entry which is preliminary data.</text>
</comment>
<sequence length="126" mass="13877">MSSTEWTYHMTISNQTGETLVAHNEERNWGIWYLGGKDKSAPVSINAGETKEVFGIRASKGTATGYQGQCTWIGASGSLTLSIEVPYSKDNKSSLKVSGMYNVDGWNELPPRGHHFDHLLTITKVD</sequence>
<dbReference type="Gene3D" id="2.60.270.50">
    <property type="match status" value="1"/>
</dbReference>
<reference evidence="1" key="1">
    <citation type="submission" date="2022-01" db="EMBL/GenBank/DDBJ databases">
        <title>Novel bile acid biosynthetic pathways are enriched in the microbiome of centenarians.</title>
        <authorList>
            <person name="Sato Y."/>
            <person name="Atarashi K."/>
            <person name="Plichta R.D."/>
            <person name="Arai Y."/>
            <person name="Sasajima S."/>
            <person name="Kearney M.S."/>
            <person name="Suda W."/>
            <person name="Takeshita K."/>
            <person name="Sasaki T."/>
            <person name="Okamoto S."/>
            <person name="Skelly N.A."/>
            <person name="Okamura Y."/>
            <person name="Vlamakis H."/>
            <person name="Li Y."/>
            <person name="Tanoue T."/>
            <person name="Takei H."/>
            <person name="Nittono H."/>
            <person name="Narushima S."/>
            <person name="Irie J."/>
            <person name="Itoh H."/>
            <person name="Moriya K."/>
            <person name="Sugiura Y."/>
            <person name="Suematsu M."/>
            <person name="Moritoki N."/>
            <person name="Shibata S."/>
            <person name="Littman R.D."/>
            <person name="Fischbach A.M."/>
            <person name="Uwamino Y."/>
            <person name="Inoue T."/>
            <person name="Honda A."/>
            <person name="Hattori M."/>
            <person name="Murai T."/>
            <person name="Xavier J.R."/>
            <person name="Hirose N."/>
            <person name="Honda K."/>
        </authorList>
    </citation>
    <scope>NUCLEOTIDE SEQUENCE</scope>
    <source>
        <strain evidence="1">CE91-St55</strain>
    </source>
</reference>
<name>A0AA37JJE1_9FIRM</name>
<accession>A0AA37JJE1</accession>
<evidence type="ECO:0000313" key="2">
    <source>
        <dbReference type="Proteomes" id="UP001055091"/>
    </source>
</evidence>